<feature type="region of interest" description="Disordered" evidence="1">
    <location>
        <begin position="3033"/>
        <end position="3058"/>
    </location>
</feature>
<feature type="region of interest" description="Disordered" evidence="1">
    <location>
        <begin position="858"/>
        <end position="963"/>
    </location>
</feature>
<dbReference type="GO" id="GO:0016787">
    <property type="term" value="F:hydrolase activity"/>
    <property type="evidence" value="ECO:0007669"/>
    <property type="project" value="UniProtKB-KW"/>
</dbReference>
<dbReference type="VEuPathDB" id="ToxoDB:TGP89_309890"/>
<feature type="compositionally biased region" description="Basic and acidic residues" evidence="1">
    <location>
        <begin position="864"/>
        <end position="890"/>
    </location>
</feature>
<feature type="compositionally biased region" description="Polar residues" evidence="1">
    <location>
        <begin position="131"/>
        <end position="141"/>
    </location>
</feature>
<feature type="compositionally biased region" description="Low complexity" evidence="1">
    <location>
        <begin position="1685"/>
        <end position="1704"/>
    </location>
</feature>
<feature type="region of interest" description="Disordered" evidence="1">
    <location>
        <begin position="1239"/>
        <end position="1259"/>
    </location>
</feature>
<comment type="caution">
    <text evidence="2">The sequence shown here is derived from an EMBL/GenBank/DDBJ whole genome shotgun (WGS) entry which is preliminary data.</text>
</comment>
<feature type="region of interest" description="Disordered" evidence="1">
    <location>
        <begin position="2343"/>
        <end position="2363"/>
    </location>
</feature>
<dbReference type="PANTHER" id="PTHR12277">
    <property type="entry name" value="ALPHA/BETA HYDROLASE DOMAIN-CONTAINING PROTEIN"/>
    <property type="match status" value="1"/>
</dbReference>
<feature type="compositionally biased region" description="Basic and acidic residues" evidence="1">
    <location>
        <begin position="2579"/>
        <end position="2591"/>
    </location>
</feature>
<feature type="region of interest" description="Disordered" evidence="1">
    <location>
        <begin position="2408"/>
        <end position="2519"/>
    </location>
</feature>
<name>A0A086K8G7_TOXGO</name>
<feature type="compositionally biased region" description="Low complexity" evidence="1">
    <location>
        <begin position="2438"/>
        <end position="2452"/>
    </location>
</feature>
<evidence type="ECO:0000313" key="2">
    <source>
        <dbReference type="EMBL" id="KFG40685.1"/>
    </source>
</evidence>
<feature type="region of interest" description="Disordered" evidence="1">
    <location>
        <begin position="107"/>
        <end position="159"/>
    </location>
</feature>
<feature type="region of interest" description="Disordered" evidence="1">
    <location>
        <begin position="1271"/>
        <end position="1294"/>
    </location>
</feature>
<feature type="compositionally biased region" description="Polar residues" evidence="1">
    <location>
        <begin position="2973"/>
        <end position="2985"/>
    </location>
</feature>
<feature type="compositionally biased region" description="Basic and acidic residues" evidence="1">
    <location>
        <begin position="2302"/>
        <end position="2315"/>
    </location>
</feature>
<keyword evidence="2" id="KW-0378">Hydrolase</keyword>
<feature type="region of interest" description="Disordered" evidence="1">
    <location>
        <begin position="1168"/>
        <end position="1201"/>
    </location>
</feature>
<feature type="region of interest" description="Disordered" evidence="1">
    <location>
        <begin position="1316"/>
        <end position="1372"/>
    </location>
</feature>
<dbReference type="PANTHER" id="PTHR12277:SF81">
    <property type="entry name" value="PROTEIN ABHD13"/>
    <property type="match status" value="1"/>
</dbReference>
<feature type="compositionally biased region" description="Gly residues" evidence="1">
    <location>
        <begin position="559"/>
        <end position="568"/>
    </location>
</feature>
<dbReference type="InterPro" id="IPR029058">
    <property type="entry name" value="AB_hydrolase_fold"/>
</dbReference>
<feature type="region of interest" description="Disordered" evidence="1">
    <location>
        <begin position="2622"/>
        <end position="2655"/>
    </location>
</feature>
<feature type="region of interest" description="Disordered" evidence="1">
    <location>
        <begin position="2251"/>
        <end position="2317"/>
    </location>
</feature>
<feature type="compositionally biased region" description="Basic and acidic residues" evidence="1">
    <location>
        <begin position="1239"/>
        <end position="1249"/>
    </location>
</feature>
<feature type="region of interest" description="Disordered" evidence="1">
    <location>
        <begin position="2962"/>
        <end position="2985"/>
    </location>
</feature>
<feature type="region of interest" description="Disordered" evidence="1">
    <location>
        <begin position="483"/>
        <end position="570"/>
    </location>
</feature>
<feature type="region of interest" description="Disordered" evidence="1">
    <location>
        <begin position="769"/>
        <end position="817"/>
    </location>
</feature>
<feature type="region of interest" description="Disordered" evidence="1">
    <location>
        <begin position="2570"/>
        <end position="2608"/>
    </location>
</feature>
<sequence length="3142" mass="333806">MGTSYSNPLVDSTLVFPAPPSSYGLDTPGLLLLRSKYIPSREVPAFLIRPRLTPTRRGSAPFAGSLLSGGFPSRSHLSPGVCAAPWASTPSTPRPCSSPCVSTQISVETSVSRPPISRSVLAPARQKDSGSDTPDTGNSGSAAAGQPSRGKKGASHAAGEEGAVGAEALLGRSSASSDHSGAEIEASSASSLPDFVFPRSSVSHETAPSSPKAAQALGGRGATFFEECSGRSFDAHGLDHAAWAGQTACGASCGGAEGRRKDGKGFCLLYFHGNACDANMMRDWLQIVADELGVTVLIFEYPGYGLLEDYDKSSRGIDLCARIAFEFLVDKLLFPIERIILCGRSIGTGAAAWLASQLAQCNVQVGGLVLVSPYVSLAAVASDWADAPLVLTEVLVHHHWNNEAAIASIPTVPLCIIHGKEDDVIPVAHAKRLWQAARQPPSLRVARFADGNHNVGMNLESFYGDILVPLQVFFRKVSSNLRTKKAASQTRQRAVETASAAHLASRAHQQPLGDASPHLSGGSWKSAKAGGGRGRLDRTVSGVRHQGRRQVSPRAVQGRGSGCQGVGKSGSRMLLSHRLGSGPHAKSDEDCEAGIEGELKNSLPSLASLGSRRRAVRVIQGKKESTEEAGSSDLARALGAMDMASLETRASSSPSLHSFLLADAAGPRDSLRKTDSNLSSCADQSPIRSDLPPLLPTLKKRVPWRPTTVSLNRAIGSAPSPGEKTTPGDPCFSKKLPRLRKPGSLPPPVFVLRDVKTLAFPRATTDGAFAGSPVSEWDAGARRRSSSSEGSCEGRQEPGRLLGHRQASRRSSWTAGDSMCMSHSPLSKEGANVFIGDRHSKFLCRAMPARTVSVAGLLHRGKHRDMGGRREESRGRRLGKEENDRERRLSEAGYWPSTDQSVHPAELLVGPAERGATAETQDEPWDDEEGEAEEEGDEREVDDEGEDEEEFVGTDGSPKSRARLGSCDSLLAASSLLEPETSRLCFCEDSYDGLQTDVEDGDLFSDDAFASADSTPFHAPHPVSALLFEGADPVVDMPLRCDTEATGCGASDENPGNAQKRPWKVEGEVCDFSGRLAPDPAQERESPWQSDPTLLPSAFRRRFFLRGKKGFDRFLPQQGPFSSSPFFPSLVKASASPPAAPSTKALLAPLSAPSISGRRFQRPSLCQLDTPSCERTPDAGKGSGAEGFQEPTAPKDFKERTCPRSAATAALAFFAPDARRHSSLLAAFLQQETSRELQRQRETLARTETTDGAGVRGLRSLRLQRSSLELAGAPAPGHSPISSSGASSKPGDASLVSRASLSSSFLSSPLRTVASWKFPGANKSPRKAEGKSDTTREGDEDGHETRGSGMGAVSSDRRQRPPSTGDLSEGKAIRVHSLAGVTPGLGSPSLVSPATRLDRGFFAKTSERPVCWGRQRRGRDQGTQARCDRAEAKREGEYRLDDDTTDSPLLGYKAPQDRVTESDAGAVFGFSRELKREDLSSSVPSAPPPLGSTFFDLGPEQEGGDCVDLYGANPEPDDSWVSQAQTSPSLCGSWRRPSRLLLQQSLHKAAPPRAIASSPSLLHFLSPRSPPFLGARSLTSSSPPGVALESLRPAAPVEKVDSSKAAADTEKTSARVGEVDLSDAWTPPQCGLLSRSCSFGPDASGGFSGPFESPSSGGFPRKLHSDLGFAASSRPVDDASRVSRRPASVSAPPRSNSCSPPRSSPSCPILLSMHAPSASPVSRTKSLVIMNPANCPSVVLSPSSPLDFLSRDMSGHDVGLQSAAQKIPSEAFSPYASCSVASSSFASASSLSCSPLSCGASSSPSAASVSAASSQLLPTCPSSTTVLWPSNLSVDASASFPASSSSCSPSASIGPASYCSASPSPSCSPSHITSSSHLISFSPDLPSAFHVAAPHLPFCGSASYSELDSSSPLSSTPDLLWPLSSQPVPSSCAALSLSSSCPRSPRPVSFASCSLPASAARLGLPSLGSRETLGCRPAPADLEISVAPTLGLPAQTSELLRFLRCDEGGASIRQCEAAGEDSATPGDLVQAHAAKNLGEKEDEKHQGEKATEESDGCDKSELGFYGEIHSDELSAASASGVSIARTSFFSSPCISPATCDLSLPVSLANAPPLSSSFLPGREEKGGYLLASIASVKGRGLSLLDAEGEEKSMEQAVSLLQRHPLFAPSRTTELSLHLHASTELGSGSCPMTEPALFLRDREESTTETNDVALLLPGQEIRRMDSFDLEKDQVREAAEFHFSSPYSPLVLSGGPPAGLRNSTAQPALPKAVGDAESRREAREESSKEDEDGGETGEQTASPRILDHAEGEHSRRQMECQGYRGRMTPQRLAWSAQSLLSHTHLRPVTGIGREADHERRQNSDKENVPFDHIACFSSPAVRACGGVISSPQSPVSPDLPEASSLPLDAQDEATKDQGDLSEQEETEAKTPNSTPQTPVEARAAGAAMSSGASSAPDETVEALQLGLSLPRGHETNSGLLEGDSLSRKSEEETCVMTQLGSERCSSERDSPEGEDASDERSAVAGFSPSGIFVFGRGDRAGRPCPPAWPRDDLFCLCSEEDSPQITFVGETEETRGGSCEEPENHEQVELAKPGEKRKRGSPSLCLDGDLIQVDTDPPFRQLRARVDKENESQENRLEVTPQRHAASLSEEGRETQVPFSCSTEKETLNLNLEAAQMTRQTTCSGFDFLFPQNLDPNHAETEEFLETKQAEMGTFSSPTTFARHARFFADETKAVCSLGRVRIFKDGTEREDEEDGFQAHDSFLSETEGSEWMSGIPSCDHREDKLFEPDSPSFSSSSTVGPLTRRHLHLHARRREGDWRGRETARPFPGPLSSAAIAFSQRRRVNRYIKREEESAALSMRDFAALPPIGGHEGVRVPQTCPDTRRRRGEMEALDGCERAAQRCLGEKDPRFSSAPLSPTSRATSAALTAAAHAAAAAAAYAEAARTIASSDKVQPTAVVSLRSAGSIPSVGTGPSVGNGSSAGTVSGASRSDALAFLEGRLPLPGKQEVVQQFLQARRRVSRHCSVACSRADSPVGERSRRLQKSEEAVPPAKEEREDQKGQNAVWILEDRQGDDFETRHERLILEQKTLGFGARVCAEKKCQHNSGETITSVSYSSSLSCLLSSFLPTHFSLSVSLGGIQKEG</sequence>
<feature type="compositionally biased region" description="Basic and acidic residues" evidence="1">
    <location>
        <begin position="1426"/>
        <end position="1442"/>
    </location>
</feature>
<feature type="region of interest" description="Disordered" evidence="1">
    <location>
        <begin position="668"/>
        <end position="694"/>
    </location>
</feature>
<organism evidence="2 3">
    <name type="scientific">Toxoplasma gondii p89</name>
    <dbReference type="NCBI Taxonomy" id="943119"/>
    <lineage>
        <taxon>Eukaryota</taxon>
        <taxon>Sar</taxon>
        <taxon>Alveolata</taxon>
        <taxon>Apicomplexa</taxon>
        <taxon>Conoidasida</taxon>
        <taxon>Coccidia</taxon>
        <taxon>Eucoccidiorida</taxon>
        <taxon>Eimeriorina</taxon>
        <taxon>Sarcocystidae</taxon>
        <taxon>Toxoplasma</taxon>
    </lineage>
</organism>
<feature type="compositionally biased region" description="Acidic residues" evidence="1">
    <location>
        <begin position="920"/>
        <end position="952"/>
    </location>
</feature>
<feature type="compositionally biased region" description="Basic and acidic residues" evidence="1">
    <location>
        <begin position="1326"/>
        <end position="1337"/>
    </location>
</feature>
<feature type="compositionally biased region" description="Basic and acidic residues" evidence="1">
    <location>
        <begin position="2350"/>
        <end position="2363"/>
    </location>
</feature>
<dbReference type="OrthoDB" id="332157at2759"/>
<dbReference type="Gene3D" id="3.40.50.1820">
    <property type="entry name" value="alpha/beta hydrolase"/>
    <property type="match status" value="1"/>
</dbReference>
<protein>
    <submittedName>
        <fullName evidence="2">Hydrolase</fullName>
    </submittedName>
</protein>
<feature type="compositionally biased region" description="Basic and acidic residues" evidence="1">
    <location>
        <begin position="2271"/>
        <end position="2283"/>
    </location>
</feature>
<reference evidence="2 3" key="1">
    <citation type="submission" date="2014-03" db="EMBL/GenBank/DDBJ databases">
        <authorList>
            <person name="Sibley D."/>
            <person name="Venepally P."/>
            <person name="Karamycheva S."/>
            <person name="Hadjithomas M."/>
            <person name="Khan A."/>
            <person name="Brunk B."/>
            <person name="Roos D."/>
            <person name="Caler E."/>
            <person name="Lorenzi H."/>
        </authorList>
    </citation>
    <scope>NUCLEOTIDE SEQUENCE [LARGE SCALE GENOMIC DNA]</scope>
    <source>
        <strain evidence="3">p89</strain>
    </source>
</reference>
<proteinExistence type="predicted"/>
<evidence type="ECO:0000313" key="3">
    <source>
        <dbReference type="Proteomes" id="UP000028828"/>
    </source>
</evidence>
<feature type="compositionally biased region" description="Polar residues" evidence="1">
    <location>
        <begin position="676"/>
        <end position="687"/>
    </location>
</feature>
<feature type="compositionally biased region" description="Basic and acidic residues" evidence="1">
    <location>
        <begin position="2622"/>
        <end position="2634"/>
    </location>
</feature>
<dbReference type="SUPFAM" id="SSF53474">
    <property type="entry name" value="alpha/beta-Hydrolases"/>
    <property type="match status" value="1"/>
</dbReference>
<feature type="region of interest" description="Disordered" evidence="1">
    <location>
        <begin position="1575"/>
        <end position="1620"/>
    </location>
</feature>
<evidence type="ECO:0000256" key="1">
    <source>
        <dbReference type="SAM" id="MobiDB-lite"/>
    </source>
</evidence>
<feature type="region of interest" description="Disordered" evidence="1">
    <location>
        <begin position="1672"/>
        <end position="1704"/>
    </location>
</feature>
<gene>
    <name evidence="2" type="ORF">TGP89_309890</name>
</gene>
<feature type="compositionally biased region" description="Polar residues" evidence="1">
    <location>
        <begin position="483"/>
        <end position="492"/>
    </location>
</feature>
<feature type="region of interest" description="Disordered" evidence="1">
    <location>
        <begin position="1414"/>
        <end position="1455"/>
    </location>
</feature>
<accession>A0A086K8G7</accession>
<dbReference type="EMBL" id="AEYI02001170">
    <property type="protein sequence ID" value="KFG40685.1"/>
    <property type="molecule type" value="Genomic_DNA"/>
</dbReference>
<feature type="compositionally biased region" description="Basic and acidic residues" evidence="1">
    <location>
        <begin position="1598"/>
        <end position="1613"/>
    </location>
</feature>
<dbReference type="Proteomes" id="UP000028828">
    <property type="component" value="Unassembled WGS sequence"/>
</dbReference>
<feature type="region of interest" description="Disordered" evidence="1">
    <location>
        <begin position="2037"/>
        <end position="2058"/>
    </location>
</feature>